<accession>A0AAV5U6R9</accession>
<gene>
    <name evidence="1" type="ORF">PENTCL1PPCAC_24327</name>
    <name evidence="2" type="ORF">PENTCL1PPCAC_24332</name>
</gene>
<evidence type="ECO:0000313" key="3">
    <source>
        <dbReference type="Proteomes" id="UP001432027"/>
    </source>
</evidence>
<sequence>LTVLNVYSSHDSPTCNSLSFAFSKLVAPLPISSFTSLYLQFVLFHSQRQNWKGIGSVRQDLSPGAAIGRRRHPVVHVDQTLLPSWAPSTNFNYVRCYSISRIENIHKRSVNVERCEQFIAVFPQNWIDALSQMFRNGNEHHRIIDLPIAKPRIS</sequence>
<feature type="non-terminal residue" evidence="2">
    <location>
        <position position="154"/>
    </location>
</feature>
<dbReference type="EMBL" id="BTSX01000005">
    <property type="protein sequence ID" value="GMT02158.1"/>
    <property type="molecule type" value="Genomic_DNA"/>
</dbReference>
<keyword evidence="3" id="KW-1185">Reference proteome</keyword>
<evidence type="ECO:0000313" key="1">
    <source>
        <dbReference type="EMBL" id="GMT02153.1"/>
    </source>
</evidence>
<dbReference type="Proteomes" id="UP001432027">
    <property type="component" value="Unassembled WGS sequence"/>
</dbReference>
<feature type="non-terminal residue" evidence="2">
    <location>
        <position position="1"/>
    </location>
</feature>
<organism evidence="2 3">
    <name type="scientific">Pristionchus entomophagus</name>
    <dbReference type="NCBI Taxonomy" id="358040"/>
    <lineage>
        <taxon>Eukaryota</taxon>
        <taxon>Metazoa</taxon>
        <taxon>Ecdysozoa</taxon>
        <taxon>Nematoda</taxon>
        <taxon>Chromadorea</taxon>
        <taxon>Rhabditida</taxon>
        <taxon>Rhabditina</taxon>
        <taxon>Diplogasteromorpha</taxon>
        <taxon>Diplogasteroidea</taxon>
        <taxon>Neodiplogasteridae</taxon>
        <taxon>Pristionchus</taxon>
    </lineage>
</organism>
<proteinExistence type="predicted"/>
<evidence type="ECO:0008006" key="4">
    <source>
        <dbReference type="Google" id="ProtNLM"/>
    </source>
</evidence>
<dbReference type="EMBL" id="BTSX01000005">
    <property type="protein sequence ID" value="GMT02153.1"/>
    <property type="molecule type" value="Genomic_DNA"/>
</dbReference>
<protein>
    <recommendedName>
        <fullName evidence="4">SANTA domain-containing protein</fullName>
    </recommendedName>
</protein>
<dbReference type="AlphaFoldDB" id="A0AAV5U6R9"/>
<reference evidence="2" key="1">
    <citation type="submission" date="2023-10" db="EMBL/GenBank/DDBJ databases">
        <title>Genome assembly of Pristionchus species.</title>
        <authorList>
            <person name="Yoshida K."/>
            <person name="Sommer R.J."/>
        </authorList>
    </citation>
    <scope>NUCLEOTIDE SEQUENCE</scope>
    <source>
        <strain evidence="2">RS0144</strain>
    </source>
</reference>
<evidence type="ECO:0000313" key="2">
    <source>
        <dbReference type="EMBL" id="GMT02158.1"/>
    </source>
</evidence>
<comment type="caution">
    <text evidence="2">The sequence shown here is derived from an EMBL/GenBank/DDBJ whole genome shotgun (WGS) entry which is preliminary data.</text>
</comment>
<name>A0AAV5U6R9_9BILA</name>